<dbReference type="PANTHER" id="PTHR47718:SF15">
    <property type="entry name" value="PROTEIN FAR1-RELATED SEQUENCE 5-LIKE"/>
    <property type="match status" value="1"/>
</dbReference>
<dbReference type="Proteomes" id="UP000515211">
    <property type="component" value="Chromosome 8"/>
</dbReference>
<organism evidence="2 3">
    <name type="scientific">Arachis duranensis</name>
    <name type="common">Wild peanut</name>
    <dbReference type="NCBI Taxonomy" id="130453"/>
    <lineage>
        <taxon>Eukaryota</taxon>
        <taxon>Viridiplantae</taxon>
        <taxon>Streptophyta</taxon>
        <taxon>Embryophyta</taxon>
        <taxon>Tracheophyta</taxon>
        <taxon>Spermatophyta</taxon>
        <taxon>Magnoliopsida</taxon>
        <taxon>eudicotyledons</taxon>
        <taxon>Gunneridae</taxon>
        <taxon>Pentapetalae</taxon>
        <taxon>rosids</taxon>
        <taxon>fabids</taxon>
        <taxon>Fabales</taxon>
        <taxon>Fabaceae</taxon>
        <taxon>Papilionoideae</taxon>
        <taxon>50 kb inversion clade</taxon>
        <taxon>dalbergioids sensu lato</taxon>
        <taxon>Dalbergieae</taxon>
        <taxon>Pterocarpus clade</taxon>
        <taxon>Arachis</taxon>
    </lineage>
</organism>
<dbReference type="GeneID" id="107460993"/>
<dbReference type="KEGG" id="adu:107460993"/>
<reference evidence="2" key="1">
    <citation type="journal article" date="2016" name="Nat. Genet.">
        <title>The genome sequences of Arachis duranensis and Arachis ipaensis, the diploid ancestors of cultivated peanut.</title>
        <authorList>
            <person name="Bertioli D.J."/>
            <person name="Cannon S.B."/>
            <person name="Froenicke L."/>
            <person name="Huang G."/>
            <person name="Farmer A.D."/>
            <person name="Cannon E.K."/>
            <person name="Liu X."/>
            <person name="Gao D."/>
            <person name="Clevenger J."/>
            <person name="Dash S."/>
            <person name="Ren L."/>
            <person name="Moretzsohn M.C."/>
            <person name="Shirasawa K."/>
            <person name="Huang W."/>
            <person name="Vidigal B."/>
            <person name="Abernathy B."/>
            <person name="Chu Y."/>
            <person name="Niederhuth C.E."/>
            <person name="Umale P."/>
            <person name="Araujo A.C."/>
            <person name="Kozik A."/>
            <person name="Kim K.D."/>
            <person name="Burow M.D."/>
            <person name="Varshney R.K."/>
            <person name="Wang X."/>
            <person name="Zhang X."/>
            <person name="Barkley N."/>
            <person name="Guimaraes P.M."/>
            <person name="Isobe S."/>
            <person name="Guo B."/>
            <person name="Liao B."/>
            <person name="Stalker H.T."/>
            <person name="Schmitz R.J."/>
            <person name="Scheffler B.E."/>
            <person name="Leal-Bertioli S.C."/>
            <person name="Xun X."/>
            <person name="Jackson S.A."/>
            <person name="Michelmore R."/>
            <person name="Ozias-Akins P."/>
        </authorList>
    </citation>
    <scope>NUCLEOTIDE SEQUENCE [LARGE SCALE GENOMIC DNA]</scope>
    <source>
        <strain evidence="2">cv. V14167</strain>
    </source>
</reference>
<sequence length="320" mass="36335">MQDADDGMSGETVPVEEVEAMDSSTADADIDAEAAVRIVEGIGSFGAIEFSSLTAKDMLTTEFTSLQAAYDYYNEFGRMKGFSVRRSKVGRRTKQGAEGEIIWQVFVCSREGERDGKHMHREDRKKDPRPITRCGCEARNKVHADDASERWFVEQFCDNHNHPMLYARFRGLSRSHRAVKEGDLHQINSMRKSGLRVPTIFCAFANQSGGFETVGFEIKDIYNVIEKQRRAGTTDAEFALKFLGNLRTTDSGMFWRYSLDVDKRLENLFWCDGTSRYDYSVFSDVLGFDATYGRNKYKCPLVIFSGWTIICGRWCSATTS</sequence>
<evidence type="ECO:0000259" key="1">
    <source>
        <dbReference type="Pfam" id="PF03101"/>
    </source>
</evidence>
<dbReference type="InterPro" id="IPR004330">
    <property type="entry name" value="FAR1_DNA_bnd_dom"/>
</dbReference>
<dbReference type="PANTHER" id="PTHR47718">
    <property type="entry name" value="OS01G0519700 PROTEIN"/>
    <property type="match status" value="1"/>
</dbReference>
<proteinExistence type="predicted"/>
<feature type="domain" description="FAR1" evidence="1">
    <location>
        <begin position="71"/>
        <end position="165"/>
    </location>
</feature>
<protein>
    <submittedName>
        <fullName evidence="3">Protein FAR1-RELATED SEQUENCE 5-like</fullName>
    </submittedName>
</protein>
<reference evidence="3" key="2">
    <citation type="submission" date="2025-08" db="UniProtKB">
        <authorList>
            <consortium name="RefSeq"/>
        </authorList>
    </citation>
    <scope>IDENTIFICATION</scope>
    <source>
        <tissue evidence="3">Whole plant</tissue>
    </source>
</reference>
<name>A0A6P4BTD9_ARADU</name>
<dbReference type="RefSeq" id="XP_015934908.1">
    <property type="nucleotide sequence ID" value="XM_016079422.1"/>
</dbReference>
<gene>
    <name evidence="3" type="primary">LOC107460993</name>
</gene>
<dbReference type="Pfam" id="PF03101">
    <property type="entry name" value="FAR1"/>
    <property type="match status" value="1"/>
</dbReference>
<evidence type="ECO:0000313" key="3">
    <source>
        <dbReference type="RefSeq" id="XP_015934908.1"/>
    </source>
</evidence>
<evidence type="ECO:0000313" key="2">
    <source>
        <dbReference type="Proteomes" id="UP000515211"/>
    </source>
</evidence>
<dbReference type="AlphaFoldDB" id="A0A6P4BTD9"/>
<accession>A0A6P4BTD9</accession>
<keyword evidence="2" id="KW-1185">Reference proteome</keyword>
<dbReference type="OrthoDB" id="912324at2759"/>